<dbReference type="InterPro" id="IPR007320">
    <property type="entry name" value="PDCD2_C"/>
</dbReference>
<dbReference type="InParanoid" id="A0A1B7N926"/>
<dbReference type="Proteomes" id="UP000092154">
    <property type="component" value="Unassembled WGS sequence"/>
</dbReference>
<dbReference type="GO" id="GO:0005737">
    <property type="term" value="C:cytoplasm"/>
    <property type="evidence" value="ECO:0007669"/>
    <property type="project" value="InterPro"/>
</dbReference>
<protein>
    <recommendedName>
        <fullName evidence="2">Programmed cell death protein 2 C-terminal domain-containing protein</fullName>
    </recommendedName>
</protein>
<accession>A0A1B7N926</accession>
<feature type="region of interest" description="Disordered" evidence="1">
    <location>
        <begin position="237"/>
        <end position="261"/>
    </location>
</feature>
<evidence type="ECO:0000313" key="4">
    <source>
        <dbReference type="Proteomes" id="UP000092154"/>
    </source>
</evidence>
<feature type="compositionally biased region" description="Basic and acidic residues" evidence="1">
    <location>
        <begin position="248"/>
        <end position="261"/>
    </location>
</feature>
<dbReference type="FunCoup" id="A0A1B7N926">
    <property type="interactions" value="441"/>
</dbReference>
<dbReference type="Pfam" id="PF04194">
    <property type="entry name" value="PDCD2_C"/>
    <property type="match status" value="1"/>
</dbReference>
<gene>
    <name evidence="3" type="ORF">K503DRAFT_848426</name>
</gene>
<evidence type="ECO:0000259" key="2">
    <source>
        <dbReference type="Pfam" id="PF04194"/>
    </source>
</evidence>
<organism evidence="3 4">
    <name type="scientific">Rhizopogon vinicolor AM-OR11-026</name>
    <dbReference type="NCBI Taxonomy" id="1314800"/>
    <lineage>
        <taxon>Eukaryota</taxon>
        <taxon>Fungi</taxon>
        <taxon>Dikarya</taxon>
        <taxon>Basidiomycota</taxon>
        <taxon>Agaricomycotina</taxon>
        <taxon>Agaricomycetes</taxon>
        <taxon>Agaricomycetidae</taxon>
        <taxon>Boletales</taxon>
        <taxon>Suillineae</taxon>
        <taxon>Rhizopogonaceae</taxon>
        <taxon>Rhizopogon</taxon>
    </lineage>
</organism>
<name>A0A1B7N926_9AGAM</name>
<feature type="domain" description="Programmed cell death protein 2 C-terminal" evidence="2">
    <location>
        <begin position="277"/>
        <end position="440"/>
    </location>
</feature>
<dbReference type="OrthoDB" id="443682at2759"/>
<evidence type="ECO:0000256" key="1">
    <source>
        <dbReference type="SAM" id="MobiDB-lite"/>
    </source>
</evidence>
<evidence type="ECO:0000313" key="3">
    <source>
        <dbReference type="EMBL" id="OAX41363.1"/>
    </source>
</evidence>
<keyword evidence="4" id="KW-1185">Reference proteome</keyword>
<dbReference type="EMBL" id="KV448182">
    <property type="protein sequence ID" value="OAX41363.1"/>
    <property type="molecule type" value="Genomic_DNA"/>
</dbReference>
<dbReference type="PANTHER" id="PTHR47524:SF1">
    <property type="entry name" value="20S RRNA ACCUMULATION PROTEIN 4"/>
    <property type="match status" value="1"/>
</dbReference>
<dbReference type="PANTHER" id="PTHR47524">
    <property type="entry name" value="20S RRNA ACCUMULATION PROTEIN 4"/>
    <property type="match status" value="1"/>
</dbReference>
<sequence length="442" mass="48869">MPSAVEDDWSDSDEEIGSEVETAVLLGIPDGAMEADTDIKDAAVSRIGGRPALLPSREPSFSSSQCRNCSYPMELLVQVWCPVEDSPMDRALYIWACSRSTCQRKDGSVRAWRGLRYNVAYAAKLAKKLAKKQAQHKASPPVKTAPTTNPFSLRAGSTPSPFGLGDQVFGQPISTVAAPVIEDEPEDRSDTESVTSESSEHSLITAMASTTIDDSPWRATPSFPPIYLSTVSEYLPPPPKSKIPQSARIDDPADEDAKGGKDINWAFEPYENSLEVDSVFDRFTKRVSNTGEQCLRYELKGIPLPFSSDDVFDRLFPVPAQDPLPVTKADFKVIPAVKRSYSTASIPTCPACKAARVFECQLMPNLINVLRTSIKDEDAQKLTDEQRMKVVQKALQKNAASDKGMEWGTCMVFSCERDCCLDNAREAKECWREEFVLVQWDD</sequence>
<reference evidence="3 4" key="1">
    <citation type="submission" date="2016-06" db="EMBL/GenBank/DDBJ databases">
        <title>Comparative genomics of the ectomycorrhizal sister species Rhizopogon vinicolor and Rhizopogon vesiculosus (Basidiomycota: Boletales) reveals a divergence of the mating type B locus.</title>
        <authorList>
            <consortium name="DOE Joint Genome Institute"/>
            <person name="Mujic A.B."/>
            <person name="Kuo A."/>
            <person name="Tritt A."/>
            <person name="Lipzen A."/>
            <person name="Chen C."/>
            <person name="Johnson J."/>
            <person name="Sharma A."/>
            <person name="Barry K."/>
            <person name="Grigoriev I.V."/>
            <person name="Spatafora J.W."/>
        </authorList>
    </citation>
    <scope>NUCLEOTIDE SEQUENCE [LARGE SCALE GENOMIC DNA]</scope>
    <source>
        <strain evidence="3 4">AM-OR11-026</strain>
    </source>
</reference>
<proteinExistence type="predicted"/>
<dbReference type="STRING" id="1314800.A0A1B7N926"/>
<feature type="region of interest" description="Disordered" evidence="1">
    <location>
        <begin position="180"/>
        <end position="202"/>
    </location>
</feature>
<dbReference type="AlphaFoldDB" id="A0A1B7N926"/>
<dbReference type="GO" id="GO:0030490">
    <property type="term" value="P:maturation of SSU-rRNA"/>
    <property type="evidence" value="ECO:0007669"/>
    <property type="project" value="TreeGrafter"/>
</dbReference>